<dbReference type="SUPFAM" id="SSF52402">
    <property type="entry name" value="Adenine nucleotide alpha hydrolases-like"/>
    <property type="match status" value="1"/>
</dbReference>
<dbReference type="OrthoDB" id="843225at2759"/>
<evidence type="ECO:0000259" key="1">
    <source>
        <dbReference type="Pfam" id="PF00582"/>
    </source>
</evidence>
<dbReference type="Proteomes" id="UP000825935">
    <property type="component" value="Chromosome 28"/>
</dbReference>
<sequence length="176" mass="19347">METSCAADHSPNDAAERTTVVALDQSEESFHALQWALDTLRFGVSDRLVLVHARTSPLSHATGFGGAGTGYILGTEAVISMERSQEREINAFMDKAMELCREKKVKAVKHVVYGDARDVICEEIQKLNANMLVIGSHGYGAVKRTFLGSVSDYCAHHVKCPLIIVKKPHEKSHLKN</sequence>
<dbReference type="PANTHER" id="PTHR31964">
    <property type="entry name" value="ADENINE NUCLEOTIDE ALPHA HYDROLASES-LIKE SUPERFAMILY PROTEIN"/>
    <property type="match status" value="1"/>
</dbReference>
<gene>
    <name evidence="2" type="ORF">KP509_28G005600</name>
</gene>
<dbReference type="InterPro" id="IPR006015">
    <property type="entry name" value="Universal_stress_UspA"/>
</dbReference>
<dbReference type="Pfam" id="PF00582">
    <property type="entry name" value="Usp"/>
    <property type="match status" value="1"/>
</dbReference>
<reference evidence="2" key="1">
    <citation type="submission" date="2021-08" db="EMBL/GenBank/DDBJ databases">
        <title>WGS assembly of Ceratopteris richardii.</title>
        <authorList>
            <person name="Marchant D.B."/>
            <person name="Chen G."/>
            <person name="Jenkins J."/>
            <person name="Shu S."/>
            <person name="Leebens-Mack J."/>
            <person name="Grimwood J."/>
            <person name="Schmutz J."/>
            <person name="Soltis P."/>
            <person name="Soltis D."/>
            <person name="Chen Z.-H."/>
        </authorList>
    </citation>
    <scope>NUCLEOTIDE SEQUENCE</scope>
    <source>
        <strain evidence="2">Whitten #5841</strain>
        <tissue evidence="2">Leaf</tissue>
    </source>
</reference>
<comment type="caution">
    <text evidence="2">The sequence shown here is derived from an EMBL/GenBank/DDBJ whole genome shotgun (WGS) entry which is preliminary data.</text>
</comment>
<accession>A0A8T2RBQ8</accession>
<protein>
    <recommendedName>
        <fullName evidence="1">UspA domain-containing protein</fullName>
    </recommendedName>
</protein>
<organism evidence="2 3">
    <name type="scientific">Ceratopteris richardii</name>
    <name type="common">Triangle waterfern</name>
    <dbReference type="NCBI Taxonomy" id="49495"/>
    <lineage>
        <taxon>Eukaryota</taxon>
        <taxon>Viridiplantae</taxon>
        <taxon>Streptophyta</taxon>
        <taxon>Embryophyta</taxon>
        <taxon>Tracheophyta</taxon>
        <taxon>Polypodiopsida</taxon>
        <taxon>Polypodiidae</taxon>
        <taxon>Polypodiales</taxon>
        <taxon>Pteridineae</taxon>
        <taxon>Pteridaceae</taxon>
        <taxon>Parkerioideae</taxon>
        <taxon>Ceratopteris</taxon>
    </lineage>
</organism>
<dbReference type="InterPro" id="IPR014729">
    <property type="entry name" value="Rossmann-like_a/b/a_fold"/>
</dbReference>
<keyword evidence="3" id="KW-1185">Reference proteome</keyword>
<proteinExistence type="predicted"/>
<evidence type="ECO:0000313" key="3">
    <source>
        <dbReference type="Proteomes" id="UP000825935"/>
    </source>
</evidence>
<dbReference type="Gene3D" id="3.40.50.620">
    <property type="entry name" value="HUPs"/>
    <property type="match status" value="1"/>
</dbReference>
<dbReference type="EMBL" id="CM035433">
    <property type="protein sequence ID" value="KAH7292965.1"/>
    <property type="molecule type" value="Genomic_DNA"/>
</dbReference>
<dbReference type="CDD" id="cd23659">
    <property type="entry name" value="USP_At3g01520-like"/>
    <property type="match status" value="1"/>
</dbReference>
<dbReference type="InterPro" id="IPR006016">
    <property type="entry name" value="UspA"/>
</dbReference>
<feature type="domain" description="UspA" evidence="1">
    <location>
        <begin position="18"/>
        <end position="166"/>
    </location>
</feature>
<name>A0A8T2RBQ8_CERRI</name>
<dbReference type="PANTHER" id="PTHR31964:SF113">
    <property type="entry name" value="USPA DOMAIN-CONTAINING PROTEIN"/>
    <property type="match status" value="1"/>
</dbReference>
<evidence type="ECO:0000313" key="2">
    <source>
        <dbReference type="EMBL" id="KAH7292965.1"/>
    </source>
</evidence>
<dbReference type="AlphaFoldDB" id="A0A8T2RBQ8"/>
<dbReference type="PRINTS" id="PR01438">
    <property type="entry name" value="UNVRSLSTRESS"/>
</dbReference>